<dbReference type="Proteomes" id="UP000845800">
    <property type="component" value="Unassembled WGS sequence"/>
</dbReference>
<dbReference type="EMBL" id="DABERK010000099">
    <property type="protein sequence ID" value="HAI5335463.1"/>
    <property type="molecule type" value="Genomic_DNA"/>
</dbReference>
<keyword evidence="1" id="KW-0812">Transmembrane</keyword>
<feature type="transmembrane region" description="Helical" evidence="1">
    <location>
        <begin position="355"/>
        <end position="373"/>
    </location>
</feature>
<gene>
    <name evidence="2" type="ORF">HJQ60_005632</name>
</gene>
<proteinExistence type="predicted"/>
<reference evidence="2" key="2">
    <citation type="submission" date="2020-03" db="EMBL/GenBank/DDBJ databases">
        <authorList>
            <consortium name="NCBI Pathogen Detection Project"/>
        </authorList>
    </citation>
    <scope>NUCLEOTIDE SEQUENCE</scope>
    <source>
        <strain evidence="2">AMC_487</strain>
    </source>
</reference>
<protein>
    <recommendedName>
        <fullName evidence="3">Glycosyltransferase RgtA/B/C/D-like domain-containing protein</fullName>
    </recommendedName>
</protein>
<feature type="transmembrane region" description="Helical" evidence="1">
    <location>
        <begin position="156"/>
        <end position="174"/>
    </location>
</feature>
<feature type="transmembrane region" description="Helical" evidence="1">
    <location>
        <begin position="303"/>
        <end position="322"/>
    </location>
</feature>
<sequence length="485" mass="55224">MIFKKQIKFIFVILLFASLFMLYHFASLNIFPPNTDAATVLLLGKDMSEGNYLLHGWMLSTVPFYFTEVSFYAIASILFGYSSELAYIIPPAMYATVIFLIYRLSTNKSLALALIIFYFVFPADMAVTSMLSACIHMGTYIFIIGCLIFTEKYIKTEKILFVYFSTILSSMAIFSDNISVYIYVAPLTLAAMFLLHKERKKKYLIIMAGLFSSYLISKAIGFLFLNLGSFTLPGLTDVKIVEYDNILVNINTAVSGTLLFFNADIFGEQITPSLHLLSKAIRFAGVVALIYFTFRNLFKNRSVIDICLSLSILIMTSAYIGSNLPRNIWTIRYLVPVFIMAVILLSRSKFNKKSIILLIAFLGIISGIKTININGSTDNRYNQISCIREKINEHKVNYGYAPFAFTNSVGVNGDIKIANILFNNNEIKRDNWLTNSEWYNKGNNFFILENKEQLNIVKKIYGQPEDIESVCDVIFVKYRNHIYVK</sequence>
<comment type="caution">
    <text evidence="2">The sequence shown here is derived from an EMBL/GenBank/DDBJ whole genome shotgun (WGS) entry which is preliminary data.</text>
</comment>
<organism evidence="2">
    <name type="scientific">Escherichia coli</name>
    <dbReference type="NCBI Taxonomy" id="562"/>
    <lineage>
        <taxon>Bacteria</taxon>
        <taxon>Pseudomonadati</taxon>
        <taxon>Pseudomonadota</taxon>
        <taxon>Gammaproteobacteria</taxon>
        <taxon>Enterobacterales</taxon>
        <taxon>Enterobacteriaceae</taxon>
        <taxon>Escherichia</taxon>
    </lineage>
</organism>
<feature type="transmembrane region" description="Helical" evidence="1">
    <location>
        <begin position="61"/>
        <end position="81"/>
    </location>
</feature>
<accession>A0A797I4H2</accession>
<feature type="transmembrane region" description="Helical" evidence="1">
    <location>
        <begin position="328"/>
        <end position="346"/>
    </location>
</feature>
<keyword evidence="1" id="KW-0472">Membrane</keyword>
<evidence type="ECO:0000256" key="1">
    <source>
        <dbReference type="SAM" id="Phobius"/>
    </source>
</evidence>
<reference evidence="2" key="1">
    <citation type="journal article" date="2018" name="Genome Biol.">
        <title>SKESA: strategic k-mer extension for scrupulous assemblies.</title>
        <authorList>
            <person name="Souvorov A."/>
            <person name="Agarwala R."/>
            <person name="Lipman D.J."/>
        </authorList>
    </citation>
    <scope>NUCLEOTIDE SEQUENCE [LARGE SCALE GENOMIC DNA]</scope>
    <source>
        <strain evidence="2">AMC_487</strain>
    </source>
</reference>
<feature type="transmembrane region" description="Helical" evidence="1">
    <location>
        <begin position="203"/>
        <end position="225"/>
    </location>
</feature>
<evidence type="ECO:0000313" key="2">
    <source>
        <dbReference type="EMBL" id="HAI5335463.1"/>
    </source>
</evidence>
<dbReference type="AlphaFoldDB" id="A0A797I4H2"/>
<keyword evidence="1" id="KW-1133">Transmembrane helix</keyword>
<dbReference type="RefSeq" id="WP_021570898.1">
    <property type="nucleotide sequence ID" value="NZ_CP080260.1"/>
</dbReference>
<name>A0A797I4H2_ECOLX</name>
<feature type="transmembrane region" description="Helical" evidence="1">
    <location>
        <begin position="127"/>
        <end position="149"/>
    </location>
</feature>
<evidence type="ECO:0008006" key="3">
    <source>
        <dbReference type="Google" id="ProtNLM"/>
    </source>
</evidence>
<feature type="transmembrane region" description="Helical" evidence="1">
    <location>
        <begin position="93"/>
        <end position="121"/>
    </location>
</feature>